<feature type="compositionally biased region" description="Basic and acidic residues" evidence="3">
    <location>
        <begin position="151"/>
        <end position="168"/>
    </location>
</feature>
<sequence>MAENDEEFSAYLEKKLTELGLDFETYGSYVMGLVDGEEEEGEEEEQEEVWELLRASSETHSDDDKVWEQFQKEVKEYVVKRKAKEEAAQQHAKEEAFEKQKQQLAQDIELAKKQQEAAAEAADGTADGTSEPVDAAKQALLNRFAYDESDTYDKDGKLVDKNNKKGGDSADGGAMSNREVAQKAHQEQAQQMKSKGGTVSKQTARDATKQAKAQKAALKDARRQRAQKGERKR</sequence>
<dbReference type="AlphaFoldDB" id="A0A7S1VMV5"/>
<accession>A0A7S1VMV5</accession>
<reference evidence="5" key="1">
    <citation type="submission" date="2021-01" db="EMBL/GenBank/DDBJ databases">
        <authorList>
            <person name="Corre E."/>
            <person name="Pelletier E."/>
            <person name="Niang G."/>
            <person name="Scheremetjew M."/>
            <person name="Finn R."/>
            <person name="Kale V."/>
            <person name="Holt S."/>
            <person name="Cochrane G."/>
            <person name="Meng A."/>
            <person name="Brown T."/>
            <person name="Cohen L."/>
        </authorList>
    </citation>
    <scope>NUCLEOTIDE SEQUENCE</scope>
    <source>
        <strain evidence="5">CCMP 410</strain>
    </source>
</reference>
<dbReference type="PANTHER" id="PTHR31684:SF2">
    <property type="entry name" value="COILED-COIL DOMAIN-CONTAINING PROTEIN 43"/>
    <property type="match status" value="1"/>
</dbReference>
<feature type="compositionally biased region" description="Polar residues" evidence="3">
    <location>
        <begin position="187"/>
        <end position="200"/>
    </location>
</feature>
<dbReference type="InterPro" id="IPR058771">
    <property type="entry name" value="PWI_CCDC43"/>
</dbReference>
<evidence type="ECO:0000259" key="4">
    <source>
        <dbReference type="Pfam" id="PF26091"/>
    </source>
</evidence>
<feature type="compositionally biased region" description="Basic and acidic residues" evidence="3">
    <location>
        <begin position="84"/>
        <end position="101"/>
    </location>
</feature>
<evidence type="ECO:0000256" key="3">
    <source>
        <dbReference type="SAM" id="MobiDB-lite"/>
    </source>
</evidence>
<dbReference type="InterPro" id="IPR037666">
    <property type="entry name" value="CCDC43"/>
</dbReference>
<organism evidence="5">
    <name type="scientific">Grammatophora oceanica</name>
    <dbReference type="NCBI Taxonomy" id="210454"/>
    <lineage>
        <taxon>Eukaryota</taxon>
        <taxon>Sar</taxon>
        <taxon>Stramenopiles</taxon>
        <taxon>Ochrophyta</taxon>
        <taxon>Bacillariophyta</taxon>
        <taxon>Fragilariophyceae</taxon>
        <taxon>Fragilariophycidae</taxon>
        <taxon>Rhabdonematales</taxon>
        <taxon>Grammatophoraceae</taxon>
        <taxon>Grammatophora</taxon>
    </lineage>
</organism>
<name>A0A7S1VMV5_9STRA</name>
<dbReference type="Pfam" id="PF26091">
    <property type="entry name" value="PWI_CCDC43"/>
    <property type="match status" value="1"/>
</dbReference>
<dbReference type="EMBL" id="HBGK01045516">
    <property type="protein sequence ID" value="CAD9305304.1"/>
    <property type="molecule type" value="Transcribed_RNA"/>
</dbReference>
<keyword evidence="2" id="KW-0175">Coiled coil</keyword>
<feature type="compositionally biased region" description="Low complexity" evidence="3">
    <location>
        <begin position="116"/>
        <end position="129"/>
    </location>
</feature>
<evidence type="ECO:0000256" key="1">
    <source>
        <dbReference type="ARBA" id="ARBA00005305"/>
    </source>
</evidence>
<feature type="compositionally biased region" description="Basic and acidic residues" evidence="3">
    <location>
        <begin position="217"/>
        <end position="233"/>
    </location>
</feature>
<feature type="domain" description="CCDC43 PWI-like" evidence="4">
    <location>
        <begin position="3"/>
        <end position="62"/>
    </location>
</feature>
<comment type="similarity">
    <text evidence="1">Belongs to the CCDC43 family.</text>
</comment>
<proteinExistence type="inferred from homology"/>
<gene>
    <name evidence="5" type="ORF">GOCE00092_LOCUS23981</name>
</gene>
<protein>
    <recommendedName>
        <fullName evidence="4">CCDC43 PWI-like domain-containing protein</fullName>
    </recommendedName>
</protein>
<dbReference type="PANTHER" id="PTHR31684">
    <property type="entry name" value="COILED-COIL DOMAIN-CONTAINING PROTEIN 43"/>
    <property type="match status" value="1"/>
</dbReference>
<evidence type="ECO:0000313" key="5">
    <source>
        <dbReference type="EMBL" id="CAD9305304.1"/>
    </source>
</evidence>
<evidence type="ECO:0000256" key="2">
    <source>
        <dbReference type="ARBA" id="ARBA00023054"/>
    </source>
</evidence>
<feature type="region of interest" description="Disordered" evidence="3">
    <location>
        <begin position="84"/>
        <end position="233"/>
    </location>
</feature>